<dbReference type="AlphaFoldDB" id="K8EDH9"/>
<dbReference type="OrthoDB" id="347018at2759"/>
<dbReference type="PROSITE" id="PS51883">
    <property type="entry name" value="OBG"/>
    <property type="match status" value="1"/>
</dbReference>
<dbReference type="PANTHER" id="PTHR11702">
    <property type="entry name" value="DEVELOPMENTALLY REGULATED GTP-BINDING PROTEIN-RELATED"/>
    <property type="match status" value="1"/>
</dbReference>
<evidence type="ECO:0000313" key="7">
    <source>
        <dbReference type="Proteomes" id="UP000198341"/>
    </source>
</evidence>
<reference evidence="6 7" key="1">
    <citation type="submission" date="2011-10" db="EMBL/GenBank/DDBJ databases">
        <authorList>
            <person name="Genoscope - CEA"/>
        </authorList>
    </citation>
    <scope>NUCLEOTIDE SEQUENCE [LARGE SCALE GENOMIC DNA]</scope>
    <source>
        <strain evidence="6 7">RCC 1105</strain>
    </source>
</reference>
<dbReference type="Pfam" id="PF01926">
    <property type="entry name" value="MMR_HSR1"/>
    <property type="match status" value="1"/>
</dbReference>
<dbReference type="Gene3D" id="3.40.50.300">
    <property type="entry name" value="P-loop containing nucleotide triphosphate hydrolases"/>
    <property type="match status" value="1"/>
</dbReference>
<name>K8EDH9_9CHLO</name>
<feature type="region of interest" description="Disordered" evidence="3">
    <location>
        <begin position="1"/>
        <end position="102"/>
    </location>
</feature>
<dbReference type="KEGG" id="bpg:Bathy04g03560"/>
<keyword evidence="1" id="KW-0547">Nucleotide-binding</keyword>
<evidence type="ECO:0000256" key="3">
    <source>
        <dbReference type="SAM" id="MobiDB-lite"/>
    </source>
</evidence>
<dbReference type="GO" id="GO:0003924">
    <property type="term" value="F:GTPase activity"/>
    <property type="evidence" value="ECO:0007669"/>
    <property type="project" value="InterPro"/>
</dbReference>
<evidence type="ECO:0000256" key="2">
    <source>
        <dbReference type="ARBA" id="ARBA00023134"/>
    </source>
</evidence>
<dbReference type="InterPro" id="IPR006073">
    <property type="entry name" value="GTP-bd"/>
</dbReference>
<dbReference type="PANTHER" id="PTHR11702:SF39">
    <property type="entry name" value="GTP-BINDING PROTEIN OBGC2-RELATED"/>
    <property type="match status" value="1"/>
</dbReference>
<accession>K8EDH9</accession>
<dbReference type="InterPro" id="IPR027417">
    <property type="entry name" value="P-loop_NTPase"/>
</dbReference>
<dbReference type="GeneID" id="19016382"/>
<sequence length="520" mass="56222">MASSFASPSGFVSSKSSASSTPRLRISTRSRRSKSGNVKVVAANFTSKKASSSSSSPSSGKKQQQQQQHTQKGEVVKFSSSSKGRRGGLDVESKRTSPSKDQPHLYFDEAVIIVSGGKGGDGETFKKAKPKVVKNSKFKRGTQQAKFIELPSAEPADGGIGGSIYIVCDRFTDSLLHLHERKEWRAKRGYHGGAAEYAKPGRERHRVAPEMEPLCIKVPPGTVIRKKRSGELIADLTQPGERVLIARGGNGGLAARRAEKVAGSESMGLGGRTKKEGYADDFEISTVEVESKAWEATKGEDGETMQIELLMRVVADIGLVGLPNAGKSSILKAITKASPEIANYPFTTLMPNLGVVNTQKDEEDELEKLLKMADNGELLESSDAKIKSQTPTIADLPGLIAGAHKGKGLGRAFLRHLRRTNAMVCVVDASSQDPAGDYATVREELRLYNPEYVIRPHVLCFNKCDVEWAKLRVPELIESVESMDEERVGSKPVKILATSAVDGTGMEELAKELAKLMPKS</sequence>
<feature type="compositionally biased region" description="Low complexity" evidence="3">
    <location>
        <begin position="47"/>
        <end position="70"/>
    </location>
</feature>
<dbReference type="GO" id="GO:0005525">
    <property type="term" value="F:GTP binding"/>
    <property type="evidence" value="ECO:0007669"/>
    <property type="project" value="UniProtKB-KW"/>
</dbReference>
<evidence type="ECO:0000256" key="1">
    <source>
        <dbReference type="ARBA" id="ARBA00022741"/>
    </source>
</evidence>
<feature type="domain" description="OBG-type G" evidence="4">
    <location>
        <begin position="315"/>
        <end position="518"/>
    </location>
</feature>
<feature type="compositionally biased region" description="Low complexity" evidence="3">
    <location>
        <begin position="1"/>
        <end position="20"/>
    </location>
</feature>
<dbReference type="RefSeq" id="XP_007513514.1">
    <property type="nucleotide sequence ID" value="XM_007513452.1"/>
</dbReference>
<dbReference type="CDD" id="cd01898">
    <property type="entry name" value="Obg"/>
    <property type="match status" value="1"/>
</dbReference>
<dbReference type="InterPro" id="IPR036726">
    <property type="entry name" value="GTP1_OBG_dom_sf"/>
</dbReference>
<evidence type="ECO:0000259" key="5">
    <source>
        <dbReference type="PROSITE" id="PS51883"/>
    </source>
</evidence>
<dbReference type="EMBL" id="FO082275">
    <property type="protein sequence ID" value="CCO16039.1"/>
    <property type="molecule type" value="Genomic_DNA"/>
</dbReference>
<dbReference type="Pfam" id="PF01018">
    <property type="entry name" value="GTP1_OBG"/>
    <property type="match status" value="1"/>
</dbReference>
<dbReference type="InterPro" id="IPR031167">
    <property type="entry name" value="G_OBG"/>
</dbReference>
<dbReference type="SUPFAM" id="SSF82051">
    <property type="entry name" value="Obg GTP-binding protein N-terminal domain"/>
    <property type="match status" value="1"/>
</dbReference>
<gene>
    <name evidence="6" type="ORF">Bathy04g03560</name>
</gene>
<dbReference type="InterPro" id="IPR006169">
    <property type="entry name" value="GTP1_OBG_dom"/>
</dbReference>
<dbReference type="STRING" id="41875.K8EDH9"/>
<dbReference type="InterPro" id="IPR045086">
    <property type="entry name" value="OBG_GTPase"/>
</dbReference>
<keyword evidence="7" id="KW-1185">Reference proteome</keyword>
<evidence type="ECO:0000313" key="6">
    <source>
        <dbReference type="EMBL" id="CCO16039.1"/>
    </source>
</evidence>
<dbReference type="Proteomes" id="UP000198341">
    <property type="component" value="Chromosome 4"/>
</dbReference>
<feature type="domain" description="Obg" evidence="5">
    <location>
        <begin position="104"/>
        <end position="314"/>
    </location>
</feature>
<organism evidence="6 7">
    <name type="scientific">Bathycoccus prasinos</name>
    <dbReference type="NCBI Taxonomy" id="41875"/>
    <lineage>
        <taxon>Eukaryota</taxon>
        <taxon>Viridiplantae</taxon>
        <taxon>Chlorophyta</taxon>
        <taxon>Mamiellophyceae</taxon>
        <taxon>Mamiellales</taxon>
        <taxon>Bathycoccaceae</taxon>
        <taxon>Bathycoccus</taxon>
    </lineage>
</organism>
<dbReference type="GO" id="GO:0042254">
    <property type="term" value="P:ribosome biogenesis"/>
    <property type="evidence" value="ECO:0007669"/>
    <property type="project" value="UniProtKB-UniRule"/>
</dbReference>
<dbReference type="Gene3D" id="2.70.210.12">
    <property type="entry name" value="GTP1/OBG domain"/>
    <property type="match status" value="1"/>
</dbReference>
<dbReference type="PRINTS" id="PR00326">
    <property type="entry name" value="GTP1OBG"/>
</dbReference>
<dbReference type="SUPFAM" id="SSF52540">
    <property type="entry name" value="P-loop containing nucleoside triphosphate hydrolases"/>
    <property type="match status" value="1"/>
</dbReference>
<dbReference type="GO" id="GO:0005739">
    <property type="term" value="C:mitochondrion"/>
    <property type="evidence" value="ECO:0007669"/>
    <property type="project" value="TreeGrafter"/>
</dbReference>
<evidence type="ECO:0000259" key="4">
    <source>
        <dbReference type="PROSITE" id="PS51710"/>
    </source>
</evidence>
<protein>
    <submittedName>
        <fullName evidence="6">Uncharacterized protein</fullName>
    </submittedName>
</protein>
<keyword evidence="2" id="KW-0342">GTP-binding</keyword>
<dbReference type="eggNOG" id="KOG1489">
    <property type="taxonomic scope" value="Eukaryota"/>
</dbReference>
<dbReference type="PROSITE" id="PS51710">
    <property type="entry name" value="G_OBG"/>
    <property type="match status" value="1"/>
</dbReference>
<proteinExistence type="predicted"/>